<accession>A0A0K2TYE7</accession>
<organism evidence="1">
    <name type="scientific">Lepeophtheirus salmonis</name>
    <name type="common">Salmon louse</name>
    <name type="synonym">Caligus salmonis</name>
    <dbReference type="NCBI Taxonomy" id="72036"/>
    <lineage>
        <taxon>Eukaryota</taxon>
        <taxon>Metazoa</taxon>
        <taxon>Ecdysozoa</taxon>
        <taxon>Arthropoda</taxon>
        <taxon>Crustacea</taxon>
        <taxon>Multicrustacea</taxon>
        <taxon>Hexanauplia</taxon>
        <taxon>Copepoda</taxon>
        <taxon>Siphonostomatoida</taxon>
        <taxon>Caligidae</taxon>
        <taxon>Lepeophtheirus</taxon>
    </lineage>
</organism>
<reference evidence="1" key="1">
    <citation type="submission" date="2014-05" db="EMBL/GenBank/DDBJ databases">
        <authorList>
            <person name="Chronopoulou M."/>
        </authorList>
    </citation>
    <scope>NUCLEOTIDE SEQUENCE</scope>
    <source>
        <tissue evidence="1">Whole organism</tissue>
    </source>
</reference>
<protein>
    <recommendedName>
        <fullName evidence="2">Transposase Tc1-like domain-containing protein</fullName>
    </recommendedName>
</protein>
<name>A0A0K2TYE7_LEPSM</name>
<evidence type="ECO:0000313" key="1">
    <source>
        <dbReference type="EMBL" id="CDW30376.1"/>
    </source>
</evidence>
<sequence>MRAFEAKPTVSIAKFAKKKKKSVASSTVSKAIKAVRGKSERYVEKPLTTQHQQDIRMEWAKRLLNNLKHHGNRVIFFSDEKTFTIYHVFNK</sequence>
<evidence type="ECO:0008006" key="2">
    <source>
        <dbReference type="Google" id="ProtNLM"/>
    </source>
</evidence>
<dbReference type="EMBL" id="HACA01013015">
    <property type="protein sequence ID" value="CDW30376.1"/>
    <property type="molecule type" value="Transcribed_RNA"/>
</dbReference>
<dbReference type="AlphaFoldDB" id="A0A0K2TYE7"/>
<proteinExistence type="predicted"/>